<dbReference type="EC" id="3.4.21.26" evidence="2"/>
<dbReference type="Proteomes" id="UP000198521">
    <property type="component" value="Unassembled WGS sequence"/>
</dbReference>
<keyword evidence="9" id="KW-1185">Reference proteome</keyword>
<dbReference type="Pfam" id="PF00326">
    <property type="entry name" value="Peptidase_S9"/>
    <property type="match status" value="1"/>
</dbReference>
<dbReference type="InterPro" id="IPR002470">
    <property type="entry name" value="Peptidase_S9A"/>
</dbReference>
<dbReference type="Gene3D" id="3.40.50.1820">
    <property type="entry name" value="alpha/beta hydrolase"/>
    <property type="match status" value="1"/>
</dbReference>
<gene>
    <name evidence="8" type="ORF">SAMN04487910_1846</name>
</gene>
<evidence type="ECO:0000259" key="7">
    <source>
        <dbReference type="Pfam" id="PF02897"/>
    </source>
</evidence>
<comment type="catalytic activity">
    <reaction evidence="1">
        <text>Hydrolysis of Pro-|-Xaa &gt;&gt; Ala-|-Xaa in oligopeptides.</text>
        <dbReference type="EC" id="3.4.21.26"/>
    </reaction>
</comment>
<dbReference type="PANTHER" id="PTHR42881:SF2">
    <property type="entry name" value="PROLYL ENDOPEPTIDASE"/>
    <property type="match status" value="1"/>
</dbReference>
<keyword evidence="5" id="KW-0720">Serine protease</keyword>
<dbReference type="InterPro" id="IPR001375">
    <property type="entry name" value="Peptidase_S9_cat"/>
</dbReference>
<dbReference type="InterPro" id="IPR029058">
    <property type="entry name" value="AB_hydrolase_fold"/>
</dbReference>
<keyword evidence="3" id="KW-0645">Protease</keyword>
<reference evidence="8 9" key="1">
    <citation type="submission" date="2016-10" db="EMBL/GenBank/DDBJ databases">
        <authorList>
            <person name="de Groot N.N."/>
        </authorList>
    </citation>
    <scope>NUCLEOTIDE SEQUENCE [LARGE SCALE GENOMIC DNA]</scope>
    <source>
        <strain evidence="8 9">DSM 25232</strain>
    </source>
</reference>
<evidence type="ECO:0000259" key="6">
    <source>
        <dbReference type="Pfam" id="PF00326"/>
    </source>
</evidence>
<dbReference type="Pfam" id="PF02897">
    <property type="entry name" value="Peptidase_S9_N"/>
    <property type="match status" value="1"/>
</dbReference>
<accession>A0A1H7MUY8</accession>
<dbReference type="EMBL" id="FOAB01000003">
    <property type="protein sequence ID" value="SEL14417.1"/>
    <property type="molecule type" value="Genomic_DNA"/>
</dbReference>
<dbReference type="SUPFAM" id="SSF53474">
    <property type="entry name" value="alpha/beta-Hydrolases"/>
    <property type="match status" value="1"/>
</dbReference>
<dbReference type="SUPFAM" id="SSF50993">
    <property type="entry name" value="Peptidase/esterase 'gauge' domain"/>
    <property type="match status" value="1"/>
</dbReference>
<dbReference type="GO" id="GO:0005829">
    <property type="term" value="C:cytosol"/>
    <property type="evidence" value="ECO:0007669"/>
    <property type="project" value="TreeGrafter"/>
</dbReference>
<feature type="domain" description="Peptidase S9A N-terminal" evidence="7">
    <location>
        <begin position="38"/>
        <end position="435"/>
    </location>
</feature>
<feature type="domain" description="Peptidase S9 prolyl oligopeptidase catalytic" evidence="6">
    <location>
        <begin position="500"/>
        <end position="712"/>
    </location>
</feature>
<dbReference type="AlphaFoldDB" id="A0A1H7MUY8"/>
<evidence type="ECO:0000256" key="5">
    <source>
        <dbReference type="ARBA" id="ARBA00022825"/>
    </source>
</evidence>
<evidence type="ECO:0000313" key="9">
    <source>
        <dbReference type="Proteomes" id="UP000198521"/>
    </source>
</evidence>
<dbReference type="Gene3D" id="2.130.10.120">
    <property type="entry name" value="Prolyl oligopeptidase, N-terminal domain"/>
    <property type="match status" value="1"/>
</dbReference>
<dbReference type="InterPro" id="IPR051167">
    <property type="entry name" value="Prolyl_oligopep/macrocyclase"/>
</dbReference>
<dbReference type="GO" id="GO:0006508">
    <property type="term" value="P:proteolysis"/>
    <property type="evidence" value="ECO:0007669"/>
    <property type="project" value="UniProtKB-KW"/>
</dbReference>
<organism evidence="8 9">
    <name type="scientific">Aquimarina amphilecti</name>
    <dbReference type="NCBI Taxonomy" id="1038014"/>
    <lineage>
        <taxon>Bacteria</taxon>
        <taxon>Pseudomonadati</taxon>
        <taxon>Bacteroidota</taxon>
        <taxon>Flavobacteriia</taxon>
        <taxon>Flavobacteriales</taxon>
        <taxon>Flavobacteriaceae</taxon>
        <taxon>Aquimarina</taxon>
    </lineage>
</organism>
<protein>
    <recommendedName>
        <fullName evidence="2">prolyl oligopeptidase</fullName>
        <ecNumber evidence="2">3.4.21.26</ecNumber>
    </recommendedName>
</protein>
<dbReference type="PROSITE" id="PS51257">
    <property type="entry name" value="PROKAR_LIPOPROTEIN"/>
    <property type="match status" value="1"/>
</dbReference>
<dbReference type="GO" id="GO:0070012">
    <property type="term" value="F:oligopeptidase activity"/>
    <property type="evidence" value="ECO:0007669"/>
    <property type="project" value="TreeGrafter"/>
</dbReference>
<dbReference type="InterPro" id="IPR023302">
    <property type="entry name" value="Pept_S9A_N"/>
</dbReference>
<dbReference type="PANTHER" id="PTHR42881">
    <property type="entry name" value="PROLYL ENDOPEPTIDASE"/>
    <property type="match status" value="1"/>
</dbReference>
<evidence type="ECO:0000256" key="2">
    <source>
        <dbReference type="ARBA" id="ARBA00011897"/>
    </source>
</evidence>
<evidence type="ECO:0000256" key="4">
    <source>
        <dbReference type="ARBA" id="ARBA00022801"/>
    </source>
</evidence>
<dbReference type="STRING" id="1038014.SAMN04487910_1846"/>
<dbReference type="GO" id="GO:0004252">
    <property type="term" value="F:serine-type endopeptidase activity"/>
    <property type="evidence" value="ECO:0007669"/>
    <property type="project" value="UniProtKB-EC"/>
</dbReference>
<evidence type="ECO:0000313" key="8">
    <source>
        <dbReference type="EMBL" id="SEL14417.1"/>
    </source>
</evidence>
<evidence type="ECO:0000256" key="1">
    <source>
        <dbReference type="ARBA" id="ARBA00001070"/>
    </source>
</evidence>
<name>A0A1H7MUY8_AQUAM</name>
<dbReference type="PRINTS" id="PR00862">
    <property type="entry name" value="PROLIGOPTASE"/>
</dbReference>
<keyword evidence="4" id="KW-0378">Hydrolase</keyword>
<proteinExistence type="predicted"/>
<evidence type="ECO:0000256" key="3">
    <source>
        <dbReference type="ARBA" id="ARBA00022670"/>
    </source>
</evidence>
<sequence>MLDMLRKKFRYVFVLIFIVSLGCKDKQSINKKFIGTTSNNYHGQIIFDEYRKLENLKDSSVIKWFKNQSVRSNKILENIPNSPQLVSLQKEILGTQNEFVSNVLITKNNKFFYFKRLSTQKFSDLYYKNGLNGEETYLFGSSDIEKDFYISYFRPDWNGNKVIIAFSKNGDEFSELRVLDVKSKTLLPLKISNCLPSYGGAYWSPNSEAILYNKVRNTKDKKDAYMDMEFIYHPLNSSPRKMFSRINNPDIEMKPVDIPIVYIEDPDEKFFFGAVAGATIYQDYYYTSIENIENNKKEWKKLFSKKDKVTSFVRDKDSVIYISSLNASNFQICKTSLSSPDTNNPRIIVPMKKNEIIRSLRLIKEGIVYTTIKNGVEAKIFLIDSLNKTKELTIPVKAGNISVQTKGKKYNYLSIIVEGWLSDRKRYEYDFEEKKFKKAEISKISSYYNTDDFEVKELEIPSHDGNSVPLSLIYKKSVELNSHNSVLMIAYGAYGVSITPSFSEKILTWVSEGGVFAVSHVRGGREKGDLWYKNGFKNTKANSWKDLISSAEYLIEKKYTSEGRIAINGASAGAITIGRAMTERPDLFGASIIDVGFLNMIRAETGYNGKNNTKEFGTVENKEEFQYLMEMDSYYHIEKGKEYPASLITSGINDSRVPPWHSAKFAAKLQDFSENKTPILLKIDFDTGHSNTASDKRLESVTNVLSFAFWQTGHPDYQPK</sequence>